<sequence length="71" mass="8023">PGLYSLFFHSQQPVNGLPTAQTCFFQLRLPPYTSQAILAERLRYSIHNCPSIDMDNYMLSRNTDPADGSDT</sequence>
<feature type="active site" description="Glycyl thioester intermediate" evidence="3">
    <location>
        <position position="23"/>
    </location>
</feature>
<dbReference type="Pfam" id="PF00632">
    <property type="entry name" value="HECT"/>
    <property type="match status" value="1"/>
</dbReference>
<evidence type="ECO:0000256" key="1">
    <source>
        <dbReference type="ARBA" id="ARBA00022679"/>
    </source>
</evidence>
<dbReference type="AlphaFoldDB" id="A0ABD0NPT8"/>
<reference evidence="5 6" key="1">
    <citation type="submission" date="2024-05" db="EMBL/GenBank/DDBJ databases">
        <title>Genome sequencing and assembly of Indian major carp, Cirrhinus mrigala (Hamilton, 1822).</title>
        <authorList>
            <person name="Mohindra V."/>
            <person name="Chowdhury L.M."/>
            <person name="Lal K."/>
            <person name="Jena J.K."/>
        </authorList>
    </citation>
    <scope>NUCLEOTIDE SEQUENCE [LARGE SCALE GENOMIC DNA]</scope>
    <source>
        <strain evidence="5">CM1030</strain>
        <tissue evidence="5">Blood</tissue>
    </source>
</reference>
<dbReference type="GO" id="GO:0016740">
    <property type="term" value="F:transferase activity"/>
    <property type="evidence" value="ECO:0007669"/>
    <property type="project" value="UniProtKB-KW"/>
</dbReference>
<comment type="caution">
    <text evidence="5">The sequence shown here is derived from an EMBL/GenBank/DDBJ whole genome shotgun (WGS) entry which is preliminary data.</text>
</comment>
<feature type="non-terminal residue" evidence="5">
    <location>
        <position position="1"/>
    </location>
</feature>
<dbReference type="InterPro" id="IPR042469">
    <property type="entry name" value="HECTD3"/>
</dbReference>
<feature type="non-terminal residue" evidence="5">
    <location>
        <position position="71"/>
    </location>
</feature>
<feature type="domain" description="HECT" evidence="4">
    <location>
        <begin position="17"/>
        <end position="60"/>
    </location>
</feature>
<protein>
    <recommendedName>
        <fullName evidence="4">HECT domain-containing protein</fullName>
    </recommendedName>
</protein>
<dbReference type="Gene3D" id="3.30.2410.10">
    <property type="entry name" value="Hect, E3 ligase catalytic domain"/>
    <property type="match status" value="1"/>
</dbReference>
<organism evidence="5 6">
    <name type="scientific">Cirrhinus mrigala</name>
    <name type="common">Mrigala</name>
    <dbReference type="NCBI Taxonomy" id="683832"/>
    <lineage>
        <taxon>Eukaryota</taxon>
        <taxon>Metazoa</taxon>
        <taxon>Chordata</taxon>
        <taxon>Craniata</taxon>
        <taxon>Vertebrata</taxon>
        <taxon>Euteleostomi</taxon>
        <taxon>Actinopterygii</taxon>
        <taxon>Neopterygii</taxon>
        <taxon>Teleostei</taxon>
        <taxon>Ostariophysi</taxon>
        <taxon>Cypriniformes</taxon>
        <taxon>Cyprinidae</taxon>
        <taxon>Labeoninae</taxon>
        <taxon>Labeonini</taxon>
        <taxon>Cirrhinus</taxon>
    </lineage>
</organism>
<dbReference type="Proteomes" id="UP001529510">
    <property type="component" value="Unassembled WGS sequence"/>
</dbReference>
<dbReference type="PROSITE" id="PS50237">
    <property type="entry name" value="HECT"/>
    <property type="match status" value="1"/>
</dbReference>
<accession>A0ABD0NPT8</accession>
<dbReference type="PANTHER" id="PTHR46654">
    <property type="entry name" value="E3 UBIQUITIN-PROTEIN LIGASE HECTD3"/>
    <property type="match status" value="1"/>
</dbReference>
<keyword evidence="1" id="KW-0808">Transferase</keyword>
<proteinExistence type="predicted"/>
<dbReference type="PANTHER" id="PTHR46654:SF1">
    <property type="entry name" value="E3 UBIQUITIN-PROTEIN LIGASE HECTD3"/>
    <property type="match status" value="1"/>
</dbReference>
<evidence type="ECO:0000256" key="2">
    <source>
        <dbReference type="ARBA" id="ARBA00022786"/>
    </source>
</evidence>
<keyword evidence="6" id="KW-1185">Reference proteome</keyword>
<evidence type="ECO:0000259" key="4">
    <source>
        <dbReference type="PROSITE" id="PS50237"/>
    </source>
</evidence>
<gene>
    <name evidence="5" type="ORF">M9458_042567</name>
</gene>
<evidence type="ECO:0000313" key="5">
    <source>
        <dbReference type="EMBL" id="KAL0163171.1"/>
    </source>
</evidence>
<evidence type="ECO:0000256" key="3">
    <source>
        <dbReference type="PROSITE-ProRule" id="PRU00104"/>
    </source>
</evidence>
<evidence type="ECO:0000313" key="6">
    <source>
        <dbReference type="Proteomes" id="UP001529510"/>
    </source>
</evidence>
<name>A0ABD0NPT8_CIRMR</name>
<dbReference type="InterPro" id="IPR035983">
    <property type="entry name" value="Hect_E3_ubiquitin_ligase"/>
</dbReference>
<dbReference type="SUPFAM" id="SSF56204">
    <property type="entry name" value="Hect, E3 ligase catalytic domain"/>
    <property type="match status" value="1"/>
</dbReference>
<dbReference type="InterPro" id="IPR000569">
    <property type="entry name" value="HECT_dom"/>
</dbReference>
<keyword evidence="2 3" id="KW-0833">Ubl conjugation pathway</keyword>
<dbReference type="EMBL" id="JAMKFB020000021">
    <property type="protein sequence ID" value="KAL0163171.1"/>
    <property type="molecule type" value="Genomic_DNA"/>
</dbReference>